<dbReference type="InterPro" id="IPR036390">
    <property type="entry name" value="WH_DNA-bd_sf"/>
</dbReference>
<protein>
    <submittedName>
        <fullName evidence="5">ArsR/SmtB family transcription factor</fullName>
    </submittedName>
</protein>
<dbReference type="NCBIfam" id="NF033788">
    <property type="entry name" value="HTH_metalloreg"/>
    <property type="match status" value="1"/>
</dbReference>
<dbReference type="EMBL" id="JBHUHQ010000009">
    <property type="protein sequence ID" value="MFD2043577.1"/>
    <property type="molecule type" value="Genomic_DNA"/>
</dbReference>
<comment type="caution">
    <text evidence="5">The sequence shown here is derived from an EMBL/GenBank/DDBJ whole genome shotgun (WGS) entry which is preliminary data.</text>
</comment>
<keyword evidence="1" id="KW-0805">Transcription regulation</keyword>
<keyword evidence="3" id="KW-0804">Transcription</keyword>
<dbReference type="InterPro" id="IPR051081">
    <property type="entry name" value="HTH_MetalResp_TranReg"/>
</dbReference>
<feature type="domain" description="HTH arsR-type" evidence="4">
    <location>
        <begin position="1"/>
        <end position="87"/>
    </location>
</feature>
<evidence type="ECO:0000259" key="4">
    <source>
        <dbReference type="PROSITE" id="PS50987"/>
    </source>
</evidence>
<dbReference type="PANTHER" id="PTHR33154:SF33">
    <property type="entry name" value="TRANSCRIPTIONAL REPRESSOR SDPR"/>
    <property type="match status" value="1"/>
</dbReference>
<dbReference type="SMART" id="SM00418">
    <property type="entry name" value="HTH_ARSR"/>
    <property type="match status" value="1"/>
</dbReference>
<dbReference type="InterPro" id="IPR036388">
    <property type="entry name" value="WH-like_DNA-bd_sf"/>
</dbReference>
<evidence type="ECO:0000313" key="5">
    <source>
        <dbReference type="EMBL" id="MFD2043577.1"/>
    </source>
</evidence>
<keyword evidence="2" id="KW-0238">DNA-binding</keyword>
<accession>A0ABW4VV82</accession>
<evidence type="ECO:0000256" key="3">
    <source>
        <dbReference type="ARBA" id="ARBA00023163"/>
    </source>
</evidence>
<evidence type="ECO:0000256" key="2">
    <source>
        <dbReference type="ARBA" id="ARBA00023125"/>
    </source>
</evidence>
<dbReference type="PROSITE" id="PS50987">
    <property type="entry name" value="HTH_ARSR_2"/>
    <property type="match status" value="1"/>
</dbReference>
<evidence type="ECO:0000256" key="1">
    <source>
        <dbReference type="ARBA" id="ARBA00023015"/>
    </source>
</evidence>
<gene>
    <name evidence="5" type="ORF">ACFSJF_04715</name>
</gene>
<dbReference type="PRINTS" id="PR00778">
    <property type="entry name" value="HTHARSR"/>
</dbReference>
<proteinExistence type="predicted"/>
<name>A0ABW4VV82_9BACI</name>
<dbReference type="PANTHER" id="PTHR33154">
    <property type="entry name" value="TRANSCRIPTIONAL REGULATOR, ARSR FAMILY"/>
    <property type="match status" value="1"/>
</dbReference>
<dbReference type="CDD" id="cd00090">
    <property type="entry name" value="HTH_ARSR"/>
    <property type="match status" value="1"/>
</dbReference>
<sequence length="106" mass="12567">MPDIYRSLGDPTRRKILHMLKNGEKTQKELVRAFDISQPAIKKHLKILLDEQIITEQIHGKYRVYRLDSFMLKTAYEEMLHDIGDLLDHQLTSLKEYVEKGEEKLE</sequence>
<dbReference type="RefSeq" id="WP_377555303.1">
    <property type="nucleotide sequence ID" value="NZ_JBHUHQ010000009.1"/>
</dbReference>
<evidence type="ECO:0000313" key="6">
    <source>
        <dbReference type="Proteomes" id="UP001597383"/>
    </source>
</evidence>
<dbReference type="InterPro" id="IPR011991">
    <property type="entry name" value="ArsR-like_HTH"/>
</dbReference>
<dbReference type="SUPFAM" id="SSF46785">
    <property type="entry name" value="Winged helix' DNA-binding domain"/>
    <property type="match status" value="1"/>
</dbReference>
<dbReference type="Proteomes" id="UP001597383">
    <property type="component" value="Unassembled WGS sequence"/>
</dbReference>
<dbReference type="Gene3D" id="1.10.10.10">
    <property type="entry name" value="Winged helix-like DNA-binding domain superfamily/Winged helix DNA-binding domain"/>
    <property type="match status" value="1"/>
</dbReference>
<organism evidence="5 6">
    <name type="scientific">Ornithinibacillus salinisoli</name>
    <dbReference type="NCBI Taxonomy" id="1848459"/>
    <lineage>
        <taxon>Bacteria</taxon>
        <taxon>Bacillati</taxon>
        <taxon>Bacillota</taxon>
        <taxon>Bacilli</taxon>
        <taxon>Bacillales</taxon>
        <taxon>Bacillaceae</taxon>
        <taxon>Ornithinibacillus</taxon>
    </lineage>
</organism>
<reference evidence="6" key="1">
    <citation type="journal article" date="2019" name="Int. J. Syst. Evol. Microbiol.">
        <title>The Global Catalogue of Microorganisms (GCM) 10K type strain sequencing project: providing services to taxonomists for standard genome sequencing and annotation.</title>
        <authorList>
            <consortium name="The Broad Institute Genomics Platform"/>
            <consortium name="The Broad Institute Genome Sequencing Center for Infectious Disease"/>
            <person name="Wu L."/>
            <person name="Ma J."/>
        </authorList>
    </citation>
    <scope>NUCLEOTIDE SEQUENCE [LARGE SCALE GENOMIC DNA]</scope>
    <source>
        <strain evidence="6">R28</strain>
    </source>
</reference>
<dbReference type="Pfam" id="PF01022">
    <property type="entry name" value="HTH_5"/>
    <property type="match status" value="1"/>
</dbReference>
<dbReference type="InterPro" id="IPR001845">
    <property type="entry name" value="HTH_ArsR_DNA-bd_dom"/>
</dbReference>
<keyword evidence="6" id="KW-1185">Reference proteome</keyword>